<organism evidence="1">
    <name type="scientific">marine sediment metagenome</name>
    <dbReference type="NCBI Taxonomy" id="412755"/>
    <lineage>
        <taxon>unclassified sequences</taxon>
        <taxon>metagenomes</taxon>
        <taxon>ecological metagenomes</taxon>
    </lineage>
</organism>
<name>A0A0F9EVP2_9ZZZZ</name>
<protein>
    <submittedName>
        <fullName evidence="1">Uncharacterized protein</fullName>
    </submittedName>
</protein>
<dbReference type="EMBL" id="LAZR01023523">
    <property type="protein sequence ID" value="KKL78233.1"/>
    <property type="molecule type" value="Genomic_DNA"/>
</dbReference>
<proteinExistence type="predicted"/>
<gene>
    <name evidence="1" type="ORF">LCGC14_2026910</name>
</gene>
<reference evidence="1" key="1">
    <citation type="journal article" date="2015" name="Nature">
        <title>Complex archaea that bridge the gap between prokaryotes and eukaryotes.</title>
        <authorList>
            <person name="Spang A."/>
            <person name="Saw J.H."/>
            <person name="Jorgensen S.L."/>
            <person name="Zaremba-Niedzwiedzka K."/>
            <person name="Martijn J."/>
            <person name="Lind A.E."/>
            <person name="van Eijk R."/>
            <person name="Schleper C."/>
            <person name="Guy L."/>
            <person name="Ettema T.J."/>
        </authorList>
    </citation>
    <scope>NUCLEOTIDE SEQUENCE</scope>
</reference>
<accession>A0A0F9EVP2</accession>
<evidence type="ECO:0000313" key="1">
    <source>
        <dbReference type="EMBL" id="KKL78233.1"/>
    </source>
</evidence>
<comment type="caution">
    <text evidence="1">The sequence shown here is derived from an EMBL/GenBank/DDBJ whole genome shotgun (WGS) entry which is preliminary data.</text>
</comment>
<dbReference type="AlphaFoldDB" id="A0A0F9EVP2"/>
<sequence>MREIKETFLGSPRSSTMGVGAMIWGVYEAIPPELTEYLKQAAVESPGSLRGLIIAVIGFYVAAYCRDADGRKGKP</sequence>